<dbReference type="InterPro" id="IPR036526">
    <property type="entry name" value="C-N_Hydrolase_sf"/>
</dbReference>
<evidence type="ECO:0000256" key="3">
    <source>
        <dbReference type="ARBA" id="ARBA00022475"/>
    </source>
</evidence>
<evidence type="ECO:0000313" key="12">
    <source>
        <dbReference type="Proteomes" id="UP000054935"/>
    </source>
</evidence>
<dbReference type="SUPFAM" id="SSF56317">
    <property type="entry name" value="Carbon-nitrogen hydrolase"/>
    <property type="match status" value="1"/>
</dbReference>
<dbReference type="GO" id="GO:0005886">
    <property type="term" value="C:plasma membrane"/>
    <property type="evidence" value="ECO:0007669"/>
    <property type="project" value="UniProtKB-SubCell"/>
</dbReference>
<reference evidence="11 12" key="1">
    <citation type="submission" date="2015-09" db="EMBL/GenBank/DDBJ databases">
        <authorList>
            <consortium name="Swine Surveillance"/>
        </authorList>
    </citation>
    <scope>NUCLEOTIDE SEQUENCE [LARGE SCALE GENOMIC DNA]</scope>
    <source>
        <strain evidence="11 12">CECT 7648</strain>
    </source>
</reference>
<dbReference type="OrthoDB" id="9804277at2"/>
<dbReference type="Gene3D" id="3.60.110.10">
    <property type="entry name" value="Carbon-nitrogen hydrolase"/>
    <property type="match status" value="1"/>
</dbReference>
<dbReference type="InterPro" id="IPR004563">
    <property type="entry name" value="Apolipo_AcylTrfase"/>
</dbReference>
<organism evidence="11 12">
    <name type="scientific">Tropicibacter naphthalenivorans</name>
    <dbReference type="NCBI Taxonomy" id="441103"/>
    <lineage>
        <taxon>Bacteria</taxon>
        <taxon>Pseudomonadati</taxon>
        <taxon>Pseudomonadota</taxon>
        <taxon>Alphaproteobacteria</taxon>
        <taxon>Rhodobacterales</taxon>
        <taxon>Roseobacteraceae</taxon>
        <taxon>Tropicibacter</taxon>
    </lineage>
</organism>
<dbReference type="InterPro" id="IPR003010">
    <property type="entry name" value="C-N_Hydrolase"/>
</dbReference>
<evidence type="ECO:0000313" key="11">
    <source>
        <dbReference type="EMBL" id="CUH81759.1"/>
    </source>
</evidence>
<dbReference type="Proteomes" id="UP000054935">
    <property type="component" value="Unassembled WGS sequence"/>
</dbReference>
<keyword evidence="12" id="KW-1185">Reference proteome</keyword>
<evidence type="ECO:0000259" key="10">
    <source>
        <dbReference type="PROSITE" id="PS50263"/>
    </source>
</evidence>
<proteinExistence type="inferred from homology"/>
<keyword evidence="11" id="KW-0449">Lipoprotein</keyword>
<feature type="transmembrane region" description="Helical" evidence="9">
    <location>
        <begin position="135"/>
        <end position="155"/>
    </location>
</feature>
<feature type="transmembrane region" description="Helical" evidence="9">
    <location>
        <begin position="501"/>
        <end position="520"/>
    </location>
</feature>
<keyword evidence="8 9" id="KW-0012">Acyltransferase</keyword>
<accession>A0A0P1GIR3</accession>
<comment type="pathway">
    <text evidence="9">Protein modification; lipoprotein biosynthesis (N-acyl transfer).</text>
</comment>
<feature type="transmembrane region" description="Helical" evidence="9">
    <location>
        <begin position="71"/>
        <end position="91"/>
    </location>
</feature>
<keyword evidence="3 9" id="KW-1003">Cell membrane</keyword>
<keyword evidence="5 9" id="KW-0812">Transmembrane</keyword>
<dbReference type="GO" id="GO:0042158">
    <property type="term" value="P:lipoprotein biosynthetic process"/>
    <property type="evidence" value="ECO:0007669"/>
    <property type="project" value="UniProtKB-UniRule"/>
</dbReference>
<protein>
    <recommendedName>
        <fullName evidence="9">Apolipoprotein N-acyltransferase</fullName>
        <shortName evidence="9">ALP N-acyltransferase</shortName>
        <ecNumber evidence="9">2.3.1.269</ecNumber>
    </recommendedName>
</protein>
<dbReference type="PANTHER" id="PTHR38686:SF1">
    <property type="entry name" value="APOLIPOPROTEIN N-ACYLTRANSFERASE"/>
    <property type="match status" value="1"/>
</dbReference>
<dbReference type="NCBIfam" id="TIGR00546">
    <property type="entry name" value="lnt"/>
    <property type="match status" value="1"/>
</dbReference>
<dbReference type="CDD" id="cd07571">
    <property type="entry name" value="ALP_N-acyl_transferase"/>
    <property type="match status" value="1"/>
</dbReference>
<dbReference type="InterPro" id="IPR045378">
    <property type="entry name" value="LNT_N"/>
</dbReference>
<dbReference type="Pfam" id="PF00795">
    <property type="entry name" value="CN_hydrolase"/>
    <property type="match status" value="1"/>
</dbReference>
<keyword evidence="7 9" id="KW-0472">Membrane</keyword>
<feature type="transmembrane region" description="Helical" evidence="9">
    <location>
        <begin position="213"/>
        <end position="232"/>
    </location>
</feature>
<dbReference type="EC" id="2.3.1.269" evidence="9"/>
<feature type="transmembrane region" description="Helical" evidence="9">
    <location>
        <begin position="103"/>
        <end position="128"/>
    </location>
</feature>
<dbReference type="HAMAP" id="MF_01148">
    <property type="entry name" value="Lnt"/>
    <property type="match status" value="1"/>
</dbReference>
<evidence type="ECO:0000256" key="1">
    <source>
        <dbReference type="ARBA" id="ARBA00004651"/>
    </source>
</evidence>
<feature type="transmembrane region" description="Helical" evidence="9">
    <location>
        <begin position="182"/>
        <end position="201"/>
    </location>
</feature>
<feature type="transmembrane region" description="Helical" evidence="9">
    <location>
        <begin position="31"/>
        <end position="59"/>
    </location>
</feature>
<evidence type="ECO:0000256" key="7">
    <source>
        <dbReference type="ARBA" id="ARBA00023136"/>
    </source>
</evidence>
<evidence type="ECO:0000256" key="4">
    <source>
        <dbReference type="ARBA" id="ARBA00022679"/>
    </source>
</evidence>
<dbReference type="EMBL" id="CYSE01000009">
    <property type="protein sequence ID" value="CUH81759.1"/>
    <property type="molecule type" value="Genomic_DNA"/>
</dbReference>
<evidence type="ECO:0000256" key="6">
    <source>
        <dbReference type="ARBA" id="ARBA00022989"/>
    </source>
</evidence>
<dbReference type="AlphaFoldDB" id="A0A0P1GIR3"/>
<dbReference type="GO" id="GO:0016410">
    <property type="term" value="F:N-acyltransferase activity"/>
    <property type="evidence" value="ECO:0007669"/>
    <property type="project" value="UniProtKB-UniRule"/>
</dbReference>
<name>A0A0P1GIR3_9RHOB</name>
<comment type="similarity">
    <text evidence="2 9">Belongs to the CN hydrolase family. Apolipoprotein N-acyltransferase subfamily.</text>
</comment>
<comment type="catalytic activity">
    <reaction evidence="9">
        <text>N-terminal S-1,2-diacyl-sn-glyceryl-L-cysteinyl-[lipoprotein] + a glycerophospholipid = N-acyl-S-1,2-diacyl-sn-glyceryl-L-cysteinyl-[lipoprotein] + a 2-acyl-sn-glycero-3-phospholipid + H(+)</text>
        <dbReference type="Rhea" id="RHEA:48228"/>
        <dbReference type="Rhea" id="RHEA-COMP:14681"/>
        <dbReference type="Rhea" id="RHEA-COMP:14684"/>
        <dbReference type="ChEBI" id="CHEBI:15378"/>
        <dbReference type="ChEBI" id="CHEBI:136912"/>
        <dbReference type="ChEBI" id="CHEBI:140656"/>
        <dbReference type="ChEBI" id="CHEBI:140657"/>
        <dbReference type="ChEBI" id="CHEBI:140660"/>
        <dbReference type="EC" id="2.3.1.269"/>
    </reaction>
</comment>
<sequence length="537" mass="57939">MDQRAAFDQVVKPEILNRIALRHRFLSRMTLGFAAGAMTVLTFPPLSILLLVPVAYSALFVGLRDLSFGRAFLVGWAFGLGQFGFGIWWIAESFYVEAERFGTMAIPAVAGLSAGLAIFPAIAAALFAEIARRGAMGSLLACLLFATSWTVAEWLRGHVLTGFPWNLAGYALVDYAALRQTAAWVGSYGLSFLTVFVAVLPGAAAMASGRQRLTISLMALAGIATMWAVGTLRLQSDAQQPPGVDLRIVQGNIPQEEKWAPENREATFARYLELSTRPGDFDVLLWPETAFPGFLDEDTEARARIAAALPDGSVLLTGVPDRVPSDDGMRYFNTVQAFGDTGKILTGYAKHHLVPFGEYVPFRGWLPIERLTAGLGDFTPGPGPRTLALPGVPLVAVAICYEIIFPGHVVDDLFRPDWIFNATNDAWFGTSIGPEQHLASARMRAVEEGLPIVRAANTGISAIIDANGDLVARLGNGETGVIDAALPSAHPSTLYARFGDWALLALIFTTWAVGLAAGLVGTHRCNKRTRTEKKSCW</sequence>
<evidence type="ECO:0000256" key="9">
    <source>
        <dbReference type="HAMAP-Rule" id="MF_01148"/>
    </source>
</evidence>
<comment type="subcellular location">
    <subcellularLocation>
        <location evidence="1 9">Cell membrane</location>
        <topology evidence="1 9">Multi-pass membrane protein</topology>
    </subcellularLocation>
</comment>
<dbReference type="UniPathway" id="UPA00666"/>
<dbReference type="STRING" id="441103.TRN7648_03624"/>
<dbReference type="PROSITE" id="PS50263">
    <property type="entry name" value="CN_HYDROLASE"/>
    <property type="match status" value="1"/>
</dbReference>
<evidence type="ECO:0000256" key="8">
    <source>
        <dbReference type="ARBA" id="ARBA00023315"/>
    </source>
</evidence>
<dbReference type="RefSeq" id="WP_058249024.1">
    <property type="nucleotide sequence ID" value="NZ_CYSE01000009.1"/>
</dbReference>
<keyword evidence="4 9" id="KW-0808">Transferase</keyword>
<evidence type="ECO:0000256" key="2">
    <source>
        <dbReference type="ARBA" id="ARBA00010065"/>
    </source>
</evidence>
<evidence type="ECO:0000256" key="5">
    <source>
        <dbReference type="ARBA" id="ARBA00022692"/>
    </source>
</evidence>
<feature type="domain" description="CN hydrolase" evidence="10">
    <location>
        <begin position="249"/>
        <end position="488"/>
    </location>
</feature>
<gene>
    <name evidence="11" type="primary">lnt_1</name>
    <name evidence="9" type="synonym">lnt</name>
    <name evidence="11" type="ORF">TRN7648_03624</name>
</gene>
<dbReference type="PANTHER" id="PTHR38686">
    <property type="entry name" value="APOLIPOPROTEIN N-ACYLTRANSFERASE"/>
    <property type="match status" value="1"/>
</dbReference>
<comment type="function">
    <text evidence="9">Catalyzes the phospholipid dependent N-acylation of the N-terminal cysteine of apolipoprotein, the last step in lipoprotein maturation.</text>
</comment>
<dbReference type="Pfam" id="PF20154">
    <property type="entry name" value="LNT_N"/>
    <property type="match status" value="1"/>
</dbReference>
<keyword evidence="6 9" id="KW-1133">Transmembrane helix</keyword>